<evidence type="ECO:0008006" key="3">
    <source>
        <dbReference type="Google" id="ProtNLM"/>
    </source>
</evidence>
<dbReference type="RefSeq" id="WP_091027088.1">
    <property type="nucleotide sequence ID" value="NZ_BKAE01000028.1"/>
</dbReference>
<reference evidence="1 2" key="1">
    <citation type="submission" date="2016-10" db="EMBL/GenBank/DDBJ databases">
        <authorList>
            <person name="de Groot N.N."/>
        </authorList>
    </citation>
    <scope>NUCLEOTIDE SEQUENCE [LARGE SCALE GENOMIC DNA]</scope>
    <source>
        <strain evidence="1 2">CGMCC 1.11147</strain>
    </source>
</reference>
<keyword evidence="2" id="KW-1185">Reference proteome</keyword>
<gene>
    <name evidence="1" type="ORF">SAMN05192576_0369</name>
</gene>
<proteinExistence type="predicted"/>
<dbReference type="Proteomes" id="UP000199004">
    <property type="component" value="Unassembled WGS sequence"/>
</dbReference>
<name>A0A1H0M1M4_9ACTN</name>
<dbReference type="Gene3D" id="3.40.50.300">
    <property type="entry name" value="P-loop containing nucleotide triphosphate hydrolases"/>
    <property type="match status" value="1"/>
</dbReference>
<accession>A0A1H0M1M4</accession>
<dbReference type="AlphaFoldDB" id="A0A1H0M1M4"/>
<dbReference type="InterPro" id="IPR027417">
    <property type="entry name" value="P-loop_NTPase"/>
</dbReference>
<dbReference type="STRING" id="1005944.SAMN05192576_0369"/>
<dbReference type="OrthoDB" id="5144031at2"/>
<dbReference type="SUPFAM" id="SSF52540">
    <property type="entry name" value="P-loop containing nucleoside triphosphate hydrolases"/>
    <property type="match status" value="1"/>
</dbReference>
<sequence length="358" mass="39876">MTTRPLFVHVGASKTGTSALQAGLWSSKRFLRRSGVGLPFVGRPAHVRRLLRPLGWTMGSGFDRPVRAKALRELAPRLRDTPGDRLLISNEDLCELDEPRIDLMRELAAAADLDLRVVVTARDWAKQLPSEWQQFLKHRLTTDYPTFLDQVRRREGAAAQHFWQRQDISGICARWGAGLDPSNVHVIAVPPMSADADGVFRLFGGVVGFDASRLTLPTHHVNASFGYVEAEVLRRLNESLGERLADYEKDYVPAVRNILVRGVLAREASAKITLPPEHLGWVRELADVQLEALRAGDYRLYGDPELLLPGEDAARALPELDEAQVAAAAVETLAAFATRVHERRRSRLARQQAKRGKA</sequence>
<protein>
    <recommendedName>
        <fullName evidence="3">Sulfotransferase family protein</fullName>
    </recommendedName>
</protein>
<evidence type="ECO:0000313" key="1">
    <source>
        <dbReference type="EMBL" id="SDO74106.1"/>
    </source>
</evidence>
<organism evidence="1 2">
    <name type="scientific">Nocardioides szechwanensis</name>
    <dbReference type="NCBI Taxonomy" id="1005944"/>
    <lineage>
        <taxon>Bacteria</taxon>
        <taxon>Bacillati</taxon>
        <taxon>Actinomycetota</taxon>
        <taxon>Actinomycetes</taxon>
        <taxon>Propionibacteriales</taxon>
        <taxon>Nocardioidaceae</taxon>
        <taxon>Nocardioides</taxon>
    </lineage>
</organism>
<dbReference type="EMBL" id="FNIC01000014">
    <property type="protein sequence ID" value="SDO74106.1"/>
    <property type="molecule type" value="Genomic_DNA"/>
</dbReference>
<evidence type="ECO:0000313" key="2">
    <source>
        <dbReference type="Proteomes" id="UP000199004"/>
    </source>
</evidence>